<sequence>MSEKMEMGSFPFATELQPLTGYSEIEESVPTAFGNIKVSVFGDRKKEPIVTFHDIGLDAENNFQNFFQFCTAAEFSNRFCIYNINAPGQEADAKALPNNYVYPSMDELAKIVESVVDHFKFNSIIGFGIGVGANVLLRYAMNIHYLRNRGMTSFTVDYLMWHHFGNHIDENNIDIVRQYRSFFANLPNPENLAAYIETYLNRSAISFSRDGTNGPTLKVPVLQIVGSLSGFIHDTVFVNSNLDPAKSDYIKVPDSCGLVLDDRPDSVTEALMLFLQGLGYFPTLNVSQLVNRLRNNMKHGNAELQAVDNVNETANEDSF</sequence>
<keyword evidence="2" id="KW-1185">Reference proteome</keyword>
<protein>
    <submittedName>
        <fullName evidence="3">NDRG3 protein</fullName>
    </submittedName>
</protein>
<dbReference type="InterPro" id="IPR004142">
    <property type="entry name" value="NDRG"/>
</dbReference>
<dbReference type="PANTHER" id="PTHR11034">
    <property type="entry name" value="N-MYC DOWNSTREAM REGULATED"/>
    <property type="match status" value="1"/>
</dbReference>
<organism evidence="2 3">
    <name type="scientific">Acrobeloides nanus</name>
    <dbReference type="NCBI Taxonomy" id="290746"/>
    <lineage>
        <taxon>Eukaryota</taxon>
        <taxon>Metazoa</taxon>
        <taxon>Ecdysozoa</taxon>
        <taxon>Nematoda</taxon>
        <taxon>Chromadorea</taxon>
        <taxon>Rhabditida</taxon>
        <taxon>Tylenchina</taxon>
        <taxon>Cephalobomorpha</taxon>
        <taxon>Cephaloboidea</taxon>
        <taxon>Cephalobidae</taxon>
        <taxon>Acrobeloides</taxon>
    </lineage>
</organism>
<evidence type="ECO:0000313" key="3">
    <source>
        <dbReference type="WBParaSite" id="ACRNAN_scaffold1974.g8208.t1"/>
    </source>
</evidence>
<name>A0A914D6E1_9BILA</name>
<comment type="similarity">
    <text evidence="1">Belongs to the NDRG family.</text>
</comment>
<dbReference type="Gene3D" id="3.40.50.1820">
    <property type="entry name" value="alpha/beta hydrolase"/>
    <property type="match status" value="2"/>
</dbReference>
<dbReference type="WBParaSite" id="ACRNAN_scaffold1974.g8208.t1">
    <property type="protein sequence ID" value="ACRNAN_scaffold1974.g8208.t1"/>
    <property type="gene ID" value="ACRNAN_scaffold1974.g8208"/>
</dbReference>
<dbReference type="Pfam" id="PF03096">
    <property type="entry name" value="Ndr"/>
    <property type="match status" value="2"/>
</dbReference>
<reference evidence="3" key="1">
    <citation type="submission" date="2022-11" db="UniProtKB">
        <authorList>
            <consortium name="WormBaseParasite"/>
        </authorList>
    </citation>
    <scope>IDENTIFICATION</scope>
</reference>
<dbReference type="AlphaFoldDB" id="A0A914D6E1"/>
<proteinExistence type="inferred from homology"/>
<dbReference type="InterPro" id="IPR029058">
    <property type="entry name" value="AB_hydrolase_fold"/>
</dbReference>
<dbReference type="Proteomes" id="UP000887540">
    <property type="component" value="Unplaced"/>
</dbReference>
<evidence type="ECO:0000313" key="2">
    <source>
        <dbReference type="Proteomes" id="UP000887540"/>
    </source>
</evidence>
<accession>A0A914D6E1</accession>
<evidence type="ECO:0000256" key="1">
    <source>
        <dbReference type="ARBA" id="ARBA00005598"/>
    </source>
</evidence>
<dbReference type="SUPFAM" id="SSF53474">
    <property type="entry name" value="alpha/beta-Hydrolases"/>
    <property type="match status" value="1"/>
</dbReference>